<protein>
    <submittedName>
        <fullName evidence="1">Uncharacterized protein</fullName>
    </submittedName>
</protein>
<dbReference type="GeneID" id="59260435"/>
<sequence length="302" mass="35183">MAGASRFAVTDFPLFMNLAEELRSKIWRDTLPDAIKPAFFRYKRGCWHLLHLTKYDPHGQYDPVDGTKNIRLEFRHNMLGNVQIETPLASAREIAVKWAHTNGFVVQEIEGYPIFLCPFNPGRYILYIPPDGEVTFLNEPFKILREQSLSDRTPCEERMLVIIIETSSETEFADRYLNLQDRWEYGRFMLEKFRGKWELYELLDGRIEEMQKNFTCDDTLKLKIRVAAASKDLYGVTISFRHVVGVMLYQPRLLSSTTTGLGSTDFARTQDSLKRGEQVTIMSEMYKKAWKVVAWLSPDREV</sequence>
<gene>
    <name evidence="1" type="ORF">Bfra_006369</name>
</gene>
<dbReference type="RefSeq" id="XP_037198109.1">
    <property type="nucleotide sequence ID" value="XM_037336743.1"/>
</dbReference>
<evidence type="ECO:0000313" key="2">
    <source>
        <dbReference type="Proteomes" id="UP000531561"/>
    </source>
</evidence>
<organism evidence="1 2">
    <name type="scientific">Botrytis fragariae</name>
    <dbReference type="NCBI Taxonomy" id="1964551"/>
    <lineage>
        <taxon>Eukaryota</taxon>
        <taxon>Fungi</taxon>
        <taxon>Dikarya</taxon>
        <taxon>Ascomycota</taxon>
        <taxon>Pezizomycotina</taxon>
        <taxon>Leotiomycetes</taxon>
        <taxon>Helotiales</taxon>
        <taxon>Sclerotiniaceae</taxon>
        <taxon>Botrytis</taxon>
    </lineage>
</organism>
<dbReference type="OrthoDB" id="3546385at2759"/>
<name>A0A8H6EP77_9HELO</name>
<dbReference type="EMBL" id="JABFCT010000001">
    <property type="protein sequence ID" value="KAF5879165.1"/>
    <property type="molecule type" value="Genomic_DNA"/>
</dbReference>
<dbReference type="AlphaFoldDB" id="A0A8H6EP77"/>
<evidence type="ECO:0000313" key="1">
    <source>
        <dbReference type="EMBL" id="KAF5879165.1"/>
    </source>
</evidence>
<comment type="caution">
    <text evidence="1">The sequence shown here is derived from an EMBL/GenBank/DDBJ whole genome shotgun (WGS) entry which is preliminary data.</text>
</comment>
<keyword evidence="2" id="KW-1185">Reference proteome</keyword>
<accession>A0A8H6EP77</accession>
<reference evidence="1 2" key="1">
    <citation type="journal article" date="2020" name="Phytopathology">
        <title>A high-quality genome resource of Botrytis fragariae, a new and rapidly spreading fungal pathogen causing strawberry gray mold in the U.S.A.</title>
        <authorList>
            <person name="Wu Y."/>
            <person name="Saski C.A."/>
            <person name="Schnabel G."/>
            <person name="Xiao S."/>
            <person name="Hu M."/>
        </authorList>
    </citation>
    <scope>NUCLEOTIDE SEQUENCE [LARGE SCALE GENOMIC DNA]</scope>
    <source>
        <strain evidence="1 2">BVB16</strain>
    </source>
</reference>
<proteinExistence type="predicted"/>
<dbReference type="Proteomes" id="UP000531561">
    <property type="component" value="Unassembled WGS sequence"/>
</dbReference>